<gene>
    <name evidence="7" type="ORF">C1I91_17665</name>
</gene>
<evidence type="ECO:0000256" key="3">
    <source>
        <dbReference type="ARBA" id="ARBA00022737"/>
    </source>
</evidence>
<keyword evidence="2" id="KW-0479">Metal-binding</keyword>
<feature type="domain" description="4Fe-4S ferredoxin-type" evidence="6">
    <location>
        <begin position="137"/>
        <end position="171"/>
    </location>
</feature>
<dbReference type="PROSITE" id="PS00198">
    <property type="entry name" value="4FE4S_FER_1"/>
    <property type="match status" value="1"/>
</dbReference>
<dbReference type="Proteomes" id="UP000286268">
    <property type="component" value="Chromosome"/>
</dbReference>
<dbReference type="KEGG" id="cmah:C1I91_17665"/>
<keyword evidence="4" id="KW-0408">Iron</keyword>
<dbReference type="PROSITE" id="PS51379">
    <property type="entry name" value="4FE4S_FER_2"/>
    <property type="match status" value="3"/>
</dbReference>
<dbReference type="GO" id="GO:0051539">
    <property type="term" value="F:4 iron, 4 sulfur cluster binding"/>
    <property type="evidence" value="ECO:0007669"/>
    <property type="project" value="UniProtKB-KW"/>
</dbReference>
<keyword evidence="5" id="KW-0411">Iron-sulfur</keyword>
<keyword evidence="3" id="KW-0677">Repeat</keyword>
<evidence type="ECO:0000256" key="5">
    <source>
        <dbReference type="ARBA" id="ARBA00023014"/>
    </source>
</evidence>
<dbReference type="GO" id="GO:0046872">
    <property type="term" value="F:metal ion binding"/>
    <property type="evidence" value="ECO:0007669"/>
    <property type="project" value="UniProtKB-KW"/>
</dbReference>
<dbReference type="CDD" id="cd10554">
    <property type="entry name" value="HycB_like"/>
    <property type="match status" value="1"/>
</dbReference>
<protein>
    <submittedName>
        <fullName evidence="7">Oxidoreductase</fullName>
    </submittedName>
</protein>
<reference evidence="7 8" key="1">
    <citation type="submission" date="2018-01" db="EMBL/GenBank/DDBJ databases">
        <title>Genome Sequencing and Assembly of Anaerobacter polyendosporus strain CT4.</title>
        <authorList>
            <person name="Tachaapaikoon C."/>
            <person name="Sutheeworapong S."/>
            <person name="Jenjaroenpun P."/>
            <person name="Wongsurawat T."/>
            <person name="Nookeaw I."/>
            <person name="Cheawchanlertfa P."/>
            <person name="Kosugi A."/>
            <person name="Cheevadhanarak S."/>
            <person name="Ratanakhanokchai K."/>
        </authorList>
    </citation>
    <scope>NUCLEOTIDE SEQUENCE [LARGE SCALE GENOMIC DNA]</scope>
    <source>
        <strain evidence="7 8">CT4</strain>
    </source>
</reference>
<sequence length="186" mass="20142">MSSKINAFVVADSRKCIGCKACEIACFVAHNDKKNNAVTAGNIEMPVIARLHVVDNGSYKLPVQCRQCEDAPCANVCPIGAISEQQEKIIIEENKCIGCKTCAAACPFGAIDILPRYENGEKLLTKIKQPGKVKEVYKAVTTAYKCDMCNGSDKPACVEACPKNALKVFDAEGERKKRNIALVLSL</sequence>
<name>A0A410DW64_9CLOT</name>
<dbReference type="OrthoDB" id="9810688at2"/>
<feature type="domain" description="4Fe-4S ferredoxin-type" evidence="6">
    <location>
        <begin position="87"/>
        <end position="116"/>
    </location>
</feature>
<dbReference type="InterPro" id="IPR017900">
    <property type="entry name" value="4Fe4S_Fe_S_CS"/>
</dbReference>
<keyword evidence="1" id="KW-0004">4Fe-4S</keyword>
<dbReference type="EMBL" id="CP025746">
    <property type="protein sequence ID" value="QAA33325.1"/>
    <property type="molecule type" value="Genomic_DNA"/>
</dbReference>
<organism evidence="7 8">
    <name type="scientific">Clostridium manihotivorum</name>
    <dbReference type="NCBI Taxonomy" id="2320868"/>
    <lineage>
        <taxon>Bacteria</taxon>
        <taxon>Bacillati</taxon>
        <taxon>Bacillota</taxon>
        <taxon>Clostridia</taxon>
        <taxon>Eubacteriales</taxon>
        <taxon>Clostridiaceae</taxon>
        <taxon>Clostridium</taxon>
    </lineage>
</organism>
<evidence type="ECO:0000313" key="7">
    <source>
        <dbReference type="EMBL" id="QAA33325.1"/>
    </source>
</evidence>
<dbReference type="RefSeq" id="WP_128214048.1">
    <property type="nucleotide sequence ID" value="NZ_CP025746.1"/>
</dbReference>
<dbReference type="SUPFAM" id="SSF54862">
    <property type="entry name" value="4Fe-4S ferredoxins"/>
    <property type="match status" value="1"/>
</dbReference>
<evidence type="ECO:0000259" key="6">
    <source>
        <dbReference type="PROSITE" id="PS51379"/>
    </source>
</evidence>
<dbReference type="InterPro" id="IPR050294">
    <property type="entry name" value="RnfB_subfamily"/>
</dbReference>
<evidence type="ECO:0000256" key="1">
    <source>
        <dbReference type="ARBA" id="ARBA00022485"/>
    </source>
</evidence>
<feature type="domain" description="4Fe-4S ferredoxin-type" evidence="6">
    <location>
        <begin position="7"/>
        <end position="36"/>
    </location>
</feature>
<dbReference type="Pfam" id="PF13237">
    <property type="entry name" value="Fer4_10"/>
    <property type="match status" value="1"/>
</dbReference>
<dbReference type="Gene3D" id="3.30.70.20">
    <property type="match status" value="3"/>
</dbReference>
<dbReference type="InterPro" id="IPR017896">
    <property type="entry name" value="4Fe4S_Fe-S-bd"/>
</dbReference>
<proteinExistence type="predicted"/>
<evidence type="ECO:0000313" key="8">
    <source>
        <dbReference type="Proteomes" id="UP000286268"/>
    </source>
</evidence>
<dbReference type="AlphaFoldDB" id="A0A410DW64"/>
<evidence type="ECO:0000256" key="2">
    <source>
        <dbReference type="ARBA" id="ARBA00022723"/>
    </source>
</evidence>
<dbReference type="PANTHER" id="PTHR42859">
    <property type="entry name" value="OXIDOREDUCTASE"/>
    <property type="match status" value="1"/>
</dbReference>
<dbReference type="PANTHER" id="PTHR42859:SF17">
    <property type="entry name" value="ELECTRON TRANSPORT PROTEIN HYDN-RELATED"/>
    <property type="match status" value="1"/>
</dbReference>
<accession>A0A410DW64</accession>
<evidence type="ECO:0000256" key="4">
    <source>
        <dbReference type="ARBA" id="ARBA00023004"/>
    </source>
</evidence>
<keyword evidence="8" id="KW-1185">Reference proteome</keyword>